<proteinExistence type="predicted"/>
<evidence type="ECO:0000313" key="1">
    <source>
        <dbReference type="EMBL" id="CAA9283790.1"/>
    </source>
</evidence>
<dbReference type="InterPro" id="IPR008878">
    <property type="entry name" value="Transposase_IS66_Orf2"/>
</dbReference>
<reference evidence="1" key="1">
    <citation type="submission" date="2020-02" db="EMBL/GenBank/DDBJ databases">
        <authorList>
            <person name="Meier V. D."/>
        </authorList>
    </citation>
    <scope>NUCLEOTIDE SEQUENCE</scope>
    <source>
        <strain evidence="1">AVDCRST_MAG08</strain>
    </source>
</reference>
<dbReference type="Pfam" id="PF05717">
    <property type="entry name" value="TnpB_IS66"/>
    <property type="match status" value="1"/>
</dbReference>
<dbReference type="PANTHER" id="PTHR36455">
    <property type="match status" value="1"/>
</dbReference>
<dbReference type="NCBIfam" id="NF033819">
    <property type="entry name" value="IS66_TnpB"/>
    <property type="match status" value="1"/>
</dbReference>
<dbReference type="AlphaFoldDB" id="A0A6J4JP54"/>
<sequence>MIPVPSGVRVWLAAGHTDMRRGMNSLALQVQQALGRDPFAGDLHVFRGRRGDLVKIVWHDGVGMSVSWPWCLSKAGSERGRAVHRGP</sequence>
<dbReference type="PANTHER" id="PTHR36455:SF1">
    <property type="entry name" value="BLR8292 PROTEIN"/>
    <property type="match status" value="1"/>
</dbReference>
<dbReference type="EMBL" id="CADCTG010000311">
    <property type="protein sequence ID" value="CAA9283790.1"/>
    <property type="molecule type" value="Genomic_DNA"/>
</dbReference>
<gene>
    <name evidence="1" type="ORF">AVDCRST_MAG08-4024</name>
</gene>
<organism evidence="1">
    <name type="scientific">uncultured Acetobacteraceae bacterium</name>
    <dbReference type="NCBI Taxonomy" id="169975"/>
    <lineage>
        <taxon>Bacteria</taxon>
        <taxon>Pseudomonadati</taxon>
        <taxon>Pseudomonadota</taxon>
        <taxon>Alphaproteobacteria</taxon>
        <taxon>Acetobacterales</taxon>
        <taxon>Acetobacteraceae</taxon>
        <taxon>environmental samples</taxon>
    </lineage>
</organism>
<accession>A0A6J4JP54</accession>
<protein>
    <submittedName>
        <fullName evidence="1">Mobile element protein</fullName>
    </submittedName>
</protein>
<name>A0A6J4JP54_9PROT</name>